<evidence type="ECO:0000313" key="5">
    <source>
        <dbReference type="Proteomes" id="UP000838821"/>
    </source>
</evidence>
<gene>
    <name evidence="4" type="primary">ydaD_1</name>
    <name evidence="4" type="ORF">PAECIP111891_00942</name>
</gene>
<evidence type="ECO:0000256" key="3">
    <source>
        <dbReference type="SAM" id="MobiDB-lite"/>
    </source>
</evidence>
<dbReference type="SUPFAM" id="SSF51735">
    <property type="entry name" value="NAD(P)-binding Rossmann-fold domains"/>
    <property type="match status" value="1"/>
</dbReference>
<dbReference type="InterPro" id="IPR020904">
    <property type="entry name" value="Sc_DH/Rdtase_CS"/>
</dbReference>
<keyword evidence="5" id="KW-1185">Reference proteome</keyword>
<comment type="similarity">
    <text evidence="1">Belongs to the short-chain dehydrogenases/reductases (SDR) family.</text>
</comment>
<protein>
    <submittedName>
        <fullName evidence="4">General stress protein 39</fullName>
        <ecNumber evidence="4">1.-.-.-</ecNumber>
    </submittedName>
</protein>
<dbReference type="EMBL" id="CAKMMW010000002">
    <property type="protein sequence ID" value="CAH1196739.1"/>
    <property type="molecule type" value="Genomic_DNA"/>
</dbReference>
<sequence>MTATKEKPVFPSQHQNHQPGIESEMKPLPEFENANYKPAGKLKDKVAIITGGDSGIGRAIAVAYAKEGADVIIVYLNEHKDAEETHRHVEQAGRRCRHVAGDIGEESFCKQVVDQVVKEFGKLDILVNNAAEQHPQKSITDITSAQLERTFRTNIFSYFYMTQAALPHLKPGSAIINTASITAYHGHEQLIDYSSTKGAIVTFTRSLSLQLNAKGIRVNGVAPGPIWTPLIPSTFTAQEVEVFGSTTPMKRAGQPSELAPSYVFLASEDSSYMAGQILHINGGAIVNG</sequence>
<accession>A0ABM9BXD9</accession>
<dbReference type="GO" id="GO:0016491">
    <property type="term" value="F:oxidoreductase activity"/>
    <property type="evidence" value="ECO:0007669"/>
    <property type="project" value="UniProtKB-KW"/>
</dbReference>
<evidence type="ECO:0000256" key="1">
    <source>
        <dbReference type="ARBA" id="ARBA00006484"/>
    </source>
</evidence>
<dbReference type="NCBIfam" id="NF005214">
    <property type="entry name" value="PRK06701.1"/>
    <property type="match status" value="1"/>
</dbReference>
<keyword evidence="2 4" id="KW-0560">Oxidoreductase</keyword>
<dbReference type="NCBIfam" id="NF005559">
    <property type="entry name" value="PRK07231.1"/>
    <property type="match status" value="1"/>
</dbReference>
<dbReference type="PRINTS" id="PR00080">
    <property type="entry name" value="SDRFAMILY"/>
</dbReference>
<feature type="region of interest" description="Disordered" evidence="3">
    <location>
        <begin position="1"/>
        <end position="25"/>
    </location>
</feature>
<name>A0ABM9BXD9_9BACL</name>
<dbReference type="Pfam" id="PF13561">
    <property type="entry name" value="adh_short_C2"/>
    <property type="match status" value="1"/>
</dbReference>
<evidence type="ECO:0000313" key="4">
    <source>
        <dbReference type="EMBL" id="CAH1196739.1"/>
    </source>
</evidence>
<dbReference type="RefSeq" id="WP_236285067.1">
    <property type="nucleotide sequence ID" value="NZ_CAKMMW010000002.1"/>
</dbReference>
<dbReference type="InterPro" id="IPR002347">
    <property type="entry name" value="SDR_fam"/>
</dbReference>
<comment type="caution">
    <text evidence="4">The sequence shown here is derived from an EMBL/GenBank/DDBJ whole genome shotgun (WGS) entry which is preliminary data.</text>
</comment>
<dbReference type="Proteomes" id="UP000838821">
    <property type="component" value="Unassembled WGS sequence"/>
</dbReference>
<reference evidence="4" key="1">
    <citation type="submission" date="2022-01" db="EMBL/GenBank/DDBJ databases">
        <authorList>
            <person name="Criscuolo A."/>
        </authorList>
    </citation>
    <scope>NUCLEOTIDE SEQUENCE</scope>
    <source>
        <strain evidence="4">CIP111891</strain>
    </source>
</reference>
<dbReference type="InterPro" id="IPR036291">
    <property type="entry name" value="NAD(P)-bd_dom_sf"/>
</dbReference>
<proteinExistence type="inferred from homology"/>
<dbReference type="PRINTS" id="PR00081">
    <property type="entry name" value="GDHRDH"/>
</dbReference>
<organism evidence="4 5">
    <name type="scientific">Paenibacillus allorhizoplanae</name>
    <dbReference type="NCBI Taxonomy" id="2905648"/>
    <lineage>
        <taxon>Bacteria</taxon>
        <taxon>Bacillati</taxon>
        <taxon>Bacillota</taxon>
        <taxon>Bacilli</taxon>
        <taxon>Bacillales</taxon>
        <taxon>Paenibacillaceae</taxon>
        <taxon>Paenibacillus</taxon>
    </lineage>
</organism>
<dbReference type="CDD" id="cd05355">
    <property type="entry name" value="SDR_c1"/>
    <property type="match status" value="1"/>
</dbReference>
<dbReference type="Gene3D" id="3.40.50.720">
    <property type="entry name" value="NAD(P)-binding Rossmann-like Domain"/>
    <property type="match status" value="1"/>
</dbReference>
<evidence type="ECO:0000256" key="2">
    <source>
        <dbReference type="ARBA" id="ARBA00023002"/>
    </source>
</evidence>
<dbReference type="PANTHER" id="PTHR48107:SF16">
    <property type="entry name" value="NADPH-DEPENDENT ALDEHYDE REDUCTASE 1, CHLOROPLASTIC"/>
    <property type="match status" value="1"/>
</dbReference>
<dbReference type="EC" id="1.-.-.-" evidence="4"/>
<dbReference type="PANTHER" id="PTHR48107">
    <property type="entry name" value="NADPH-DEPENDENT ALDEHYDE REDUCTASE-LIKE PROTEIN, CHLOROPLASTIC-RELATED"/>
    <property type="match status" value="1"/>
</dbReference>
<dbReference type="PROSITE" id="PS00061">
    <property type="entry name" value="ADH_SHORT"/>
    <property type="match status" value="1"/>
</dbReference>